<dbReference type="AlphaFoldDB" id="H6SPA0"/>
<keyword evidence="4" id="KW-1003">Cell membrane</keyword>
<dbReference type="Pfam" id="PF00528">
    <property type="entry name" value="BPD_transp_1"/>
    <property type="match status" value="1"/>
</dbReference>
<keyword evidence="5" id="KW-0997">Cell inner membrane</keyword>
<keyword evidence="6 9" id="KW-0812">Transmembrane</keyword>
<dbReference type="PATRIC" id="fig|1150469.3.peg.3167"/>
<keyword evidence="3 9" id="KW-0813">Transport</keyword>
<evidence type="ECO:0000313" key="13">
    <source>
        <dbReference type="Proteomes" id="UP000033220"/>
    </source>
</evidence>
<feature type="transmembrane region" description="Helical" evidence="9">
    <location>
        <begin position="63"/>
        <end position="89"/>
    </location>
</feature>
<dbReference type="PROSITE" id="PS50928">
    <property type="entry name" value="ABC_TM1"/>
    <property type="match status" value="1"/>
</dbReference>
<feature type="transmembrane region" description="Helical" evidence="9">
    <location>
        <begin position="250"/>
        <end position="272"/>
    </location>
</feature>
<evidence type="ECO:0000313" key="12">
    <source>
        <dbReference type="EMBL" id="CCG09425.1"/>
    </source>
</evidence>
<feature type="domain" description="ABC transmembrane type-1" evidence="11">
    <location>
        <begin position="68"/>
        <end position="269"/>
    </location>
</feature>
<gene>
    <name evidence="12" type="ORF">RSPPHO_02799</name>
</gene>
<evidence type="ECO:0000256" key="10">
    <source>
        <dbReference type="SAM" id="MobiDB-lite"/>
    </source>
</evidence>
<keyword evidence="8 9" id="KW-0472">Membrane</keyword>
<dbReference type="PANTHER" id="PTHR30133">
    <property type="entry name" value="CATIONIC AMINO ACID TRANSPORTER, MEMBRANE COMPONENT"/>
    <property type="match status" value="1"/>
</dbReference>
<dbReference type="GO" id="GO:0022857">
    <property type="term" value="F:transmembrane transporter activity"/>
    <property type="evidence" value="ECO:0007669"/>
    <property type="project" value="InterPro"/>
</dbReference>
<dbReference type="HOGENOM" id="CLU_019602_1_4_5"/>
<keyword evidence="13" id="KW-1185">Reference proteome</keyword>
<evidence type="ECO:0000256" key="5">
    <source>
        <dbReference type="ARBA" id="ARBA00022519"/>
    </source>
</evidence>
<dbReference type="EMBL" id="HE663493">
    <property type="protein sequence ID" value="CCG09425.1"/>
    <property type="molecule type" value="Genomic_DNA"/>
</dbReference>
<keyword evidence="7 9" id="KW-1133">Transmembrane helix</keyword>
<dbReference type="InterPro" id="IPR010065">
    <property type="entry name" value="AA_ABC_transptr_permease_3TM"/>
</dbReference>
<name>H6SPA0_PARPM</name>
<sequence length="288" mass="30309">MPWGHAASPLQKNKKGKVGEARPPLTPLSRRALPNALKTPHTAPSQTGRAREASMDFQGYGPLLIAGAGMTARLALGALIVGIILGLIGASLKLSGSRLARAIGNAYTDLFRGLPELLVVLIIYYGAEAAARALLNDGLGLGLDISFSPYLGGVAALGLIFGAYASEVFRGAVMAIPRGHVEAAKAFGMGSVLTYRRIILPQVWRVALPGLGNLFLVTLKDTALVSVIGLEELMRAANTAGRSTREYFTFLLAAAGLYLLLTVVTMVVLHFLERRANRGHLGATGRAG</sequence>
<proteinExistence type="inferred from homology"/>
<feature type="transmembrane region" description="Helical" evidence="9">
    <location>
        <begin position="110"/>
        <end position="127"/>
    </location>
</feature>
<dbReference type="SUPFAM" id="SSF161098">
    <property type="entry name" value="MetI-like"/>
    <property type="match status" value="1"/>
</dbReference>
<dbReference type="NCBIfam" id="TIGR01726">
    <property type="entry name" value="HEQRo_perm_3TM"/>
    <property type="match status" value="1"/>
</dbReference>
<evidence type="ECO:0000256" key="8">
    <source>
        <dbReference type="ARBA" id="ARBA00023136"/>
    </source>
</evidence>
<organism evidence="12 13">
    <name type="scientific">Pararhodospirillum photometricum DSM 122</name>
    <dbReference type="NCBI Taxonomy" id="1150469"/>
    <lineage>
        <taxon>Bacteria</taxon>
        <taxon>Pseudomonadati</taxon>
        <taxon>Pseudomonadota</taxon>
        <taxon>Alphaproteobacteria</taxon>
        <taxon>Rhodospirillales</taxon>
        <taxon>Rhodospirillaceae</taxon>
        <taxon>Pararhodospirillum</taxon>
    </lineage>
</organism>
<dbReference type="InterPro" id="IPR000515">
    <property type="entry name" value="MetI-like"/>
</dbReference>
<comment type="subcellular location">
    <subcellularLocation>
        <location evidence="1">Cell inner membrane</location>
        <topology evidence="1">Multi-pass membrane protein</topology>
    </subcellularLocation>
    <subcellularLocation>
        <location evidence="9">Cell membrane</location>
        <topology evidence="9">Multi-pass membrane protein</topology>
    </subcellularLocation>
</comment>
<evidence type="ECO:0000256" key="9">
    <source>
        <dbReference type="RuleBase" id="RU363032"/>
    </source>
</evidence>
<comment type="similarity">
    <text evidence="2">Belongs to the binding-protein-dependent transport system permease family. HisMQ subfamily.</text>
</comment>
<evidence type="ECO:0000256" key="2">
    <source>
        <dbReference type="ARBA" id="ARBA00010072"/>
    </source>
</evidence>
<dbReference type="Gene3D" id="1.10.3720.10">
    <property type="entry name" value="MetI-like"/>
    <property type="match status" value="1"/>
</dbReference>
<dbReference type="CDD" id="cd06261">
    <property type="entry name" value="TM_PBP2"/>
    <property type="match status" value="1"/>
</dbReference>
<dbReference type="KEGG" id="rpm:RSPPHO_02799"/>
<evidence type="ECO:0000256" key="3">
    <source>
        <dbReference type="ARBA" id="ARBA00022448"/>
    </source>
</evidence>
<protein>
    <submittedName>
        <fullName evidence="12">Amino acid ABC transporter, permease protein,3-TM region, His/Glu/Gln/Arg/opine</fullName>
    </submittedName>
</protein>
<dbReference type="eggNOG" id="COG4215">
    <property type="taxonomic scope" value="Bacteria"/>
</dbReference>
<dbReference type="Proteomes" id="UP000033220">
    <property type="component" value="Chromosome DSM 122"/>
</dbReference>
<evidence type="ECO:0000259" key="11">
    <source>
        <dbReference type="PROSITE" id="PS50928"/>
    </source>
</evidence>
<reference evidence="12 13" key="1">
    <citation type="submission" date="2012-02" db="EMBL/GenBank/DDBJ databases">
        <title>Shotgun genome sequence of Phaeospirillum photometricum DSM 122.</title>
        <authorList>
            <person name="Duquesne K."/>
            <person name="Sturgis J."/>
        </authorList>
    </citation>
    <scope>NUCLEOTIDE SEQUENCE [LARGE SCALE GENOMIC DNA]</scope>
    <source>
        <strain evidence="13">DSM122</strain>
    </source>
</reference>
<dbReference type="PANTHER" id="PTHR30133:SF2">
    <property type="entry name" value="ARGININE ABC TRANSPORTER PERMEASE PROTEIN ARTQ"/>
    <property type="match status" value="1"/>
</dbReference>
<feature type="region of interest" description="Disordered" evidence="10">
    <location>
        <begin position="1"/>
        <end position="51"/>
    </location>
</feature>
<evidence type="ECO:0000256" key="7">
    <source>
        <dbReference type="ARBA" id="ARBA00022989"/>
    </source>
</evidence>
<evidence type="ECO:0000256" key="4">
    <source>
        <dbReference type="ARBA" id="ARBA00022475"/>
    </source>
</evidence>
<dbReference type="InterPro" id="IPR051613">
    <property type="entry name" value="ABC_transp_permease_HisMQ"/>
</dbReference>
<dbReference type="STRING" id="1150469.RSPPHO_02799"/>
<dbReference type="GO" id="GO:0043190">
    <property type="term" value="C:ATP-binding cassette (ABC) transporter complex"/>
    <property type="evidence" value="ECO:0007669"/>
    <property type="project" value="InterPro"/>
</dbReference>
<dbReference type="InterPro" id="IPR035906">
    <property type="entry name" value="MetI-like_sf"/>
</dbReference>
<evidence type="ECO:0000256" key="6">
    <source>
        <dbReference type="ARBA" id="ARBA00022692"/>
    </source>
</evidence>
<feature type="transmembrane region" description="Helical" evidence="9">
    <location>
        <begin position="147"/>
        <end position="165"/>
    </location>
</feature>
<evidence type="ECO:0000256" key="1">
    <source>
        <dbReference type="ARBA" id="ARBA00004429"/>
    </source>
</evidence>
<accession>H6SPA0</accession>